<feature type="compositionally biased region" description="Low complexity" evidence="6">
    <location>
        <begin position="167"/>
        <end position="176"/>
    </location>
</feature>
<evidence type="ECO:0000313" key="10">
    <source>
        <dbReference type="EMBL" id="QNP63527.1"/>
    </source>
</evidence>
<keyword evidence="3 7" id="KW-0812">Transmembrane</keyword>
<evidence type="ECO:0000259" key="9">
    <source>
        <dbReference type="Pfam" id="PF10708"/>
    </source>
</evidence>
<evidence type="ECO:0000256" key="7">
    <source>
        <dbReference type="SAM" id="Phobius"/>
    </source>
</evidence>
<name>A0A7H0HSL1_9ACTN</name>
<dbReference type="InterPro" id="IPR018929">
    <property type="entry name" value="DUF2510"/>
</dbReference>
<evidence type="ECO:0000256" key="4">
    <source>
        <dbReference type="ARBA" id="ARBA00022989"/>
    </source>
</evidence>
<organism evidence="10 11">
    <name type="scientific">Streptomyces genisteinicus</name>
    <dbReference type="NCBI Taxonomy" id="2768068"/>
    <lineage>
        <taxon>Bacteria</taxon>
        <taxon>Bacillati</taxon>
        <taxon>Actinomycetota</taxon>
        <taxon>Actinomycetes</taxon>
        <taxon>Kitasatosporales</taxon>
        <taxon>Streptomycetaceae</taxon>
        <taxon>Streptomyces</taxon>
    </lineage>
</organism>
<dbReference type="PANTHER" id="PTHR36115:SF4">
    <property type="entry name" value="MEMBRANE PROTEIN"/>
    <property type="match status" value="1"/>
</dbReference>
<keyword evidence="11" id="KW-1185">Reference proteome</keyword>
<gene>
    <name evidence="10" type="ORF">IAG43_11690</name>
</gene>
<evidence type="ECO:0000256" key="6">
    <source>
        <dbReference type="SAM" id="MobiDB-lite"/>
    </source>
</evidence>
<evidence type="ECO:0000313" key="11">
    <source>
        <dbReference type="Proteomes" id="UP000516230"/>
    </source>
</evidence>
<sequence>MSAPTPATGDGSPTPGYYPDPSIPGYVRYWNGGAWVPGTSRPAPASGEEAAAAPQPAGAAPAQGPVTPPAPAVEETGPVFLDEVDEPSDPGTGPARPAPAAPWQPEPARTEPASAWQADAARQTGFGGDLDSRVSWGGAPGTAADGTGPAAPRAAGGAAPDPRRPAEPAAPTADDPSGGLLPGMRSVPSGTPAVPDPSAAQADPGARPGGPEGTVAIRATRPGGAQGSGGPEHTVAIRAKRPDADGPGPGEGTMTIRSLGAPAAAPAQPSTGSAGRPQPPAAVPPQAAQAAPAPSPAAPSQPAAPTPAPVPPTPQPAAPRPAAPQPAAGAAPAAGSPLTSGSGGGAASWPQQVHRLAQSGPAGPGGEQPVVPWKPPVDDPFLRAAQAQADARPAALGRRLAARLLDTLLLGALVSAVAVPVGTSAIDHIDDKIEAAKLSGRTVTVWLVDATTAGQIGIVLGALLVLGVLYEALPTATWGRTLGKKLCGVRVMGIESHEAPSFGAALRRWLVYSLLGVLVIGVLNVLWCLFDRPWRQCWHDKAAGTFVSG</sequence>
<proteinExistence type="predicted"/>
<dbReference type="Pfam" id="PF06271">
    <property type="entry name" value="RDD"/>
    <property type="match status" value="1"/>
</dbReference>
<dbReference type="PANTHER" id="PTHR36115">
    <property type="entry name" value="PROLINE-RICH ANTIGEN HOMOLOG-RELATED"/>
    <property type="match status" value="1"/>
</dbReference>
<feature type="domain" description="DUF2510" evidence="9">
    <location>
        <begin position="15"/>
        <end position="46"/>
    </location>
</feature>
<evidence type="ECO:0000256" key="3">
    <source>
        <dbReference type="ARBA" id="ARBA00022692"/>
    </source>
</evidence>
<dbReference type="AlphaFoldDB" id="A0A7H0HSL1"/>
<dbReference type="RefSeq" id="WP_187740687.1">
    <property type="nucleotide sequence ID" value="NZ_CP060825.1"/>
</dbReference>
<evidence type="ECO:0000256" key="5">
    <source>
        <dbReference type="ARBA" id="ARBA00023136"/>
    </source>
</evidence>
<dbReference type="Pfam" id="PF10708">
    <property type="entry name" value="DUF2510"/>
    <property type="match status" value="1"/>
</dbReference>
<feature type="compositionally biased region" description="Low complexity" evidence="6">
    <location>
        <begin position="325"/>
        <end position="340"/>
    </location>
</feature>
<feature type="transmembrane region" description="Helical" evidence="7">
    <location>
        <begin position="408"/>
        <end position="426"/>
    </location>
</feature>
<feature type="domain" description="RDD" evidence="8">
    <location>
        <begin position="394"/>
        <end position="544"/>
    </location>
</feature>
<dbReference type="KEGG" id="sgj:IAG43_11690"/>
<keyword evidence="2" id="KW-1003">Cell membrane</keyword>
<feature type="compositionally biased region" description="Low complexity" evidence="6">
    <location>
        <begin position="141"/>
        <end position="160"/>
    </location>
</feature>
<dbReference type="InterPro" id="IPR051791">
    <property type="entry name" value="Pra-immunoreactive"/>
</dbReference>
<comment type="subcellular location">
    <subcellularLocation>
        <location evidence="1">Cell membrane</location>
        <topology evidence="1">Multi-pass membrane protein</topology>
    </subcellularLocation>
</comment>
<accession>A0A7H0HSL1</accession>
<reference evidence="10 11" key="1">
    <citation type="submission" date="2020-08" db="EMBL/GenBank/DDBJ databases">
        <title>A novel species.</title>
        <authorList>
            <person name="Gao J."/>
        </authorList>
    </citation>
    <scope>NUCLEOTIDE SEQUENCE [LARGE SCALE GENOMIC DNA]</scope>
    <source>
        <strain evidence="10 11">CRPJ-33</strain>
    </source>
</reference>
<evidence type="ECO:0000256" key="1">
    <source>
        <dbReference type="ARBA" id="ARBA00004651"/>
    </source>
</evidence>
<feature type="compositionally biased region" description="Low complexity" evidence="6">
    <location>
        <begin position="42"/>
        <end position="65"/>
    </location>
</feature>
<feature type="compositionally biased region" description="Pro residues" evidence="6">
    <location>
        <begin position="293"/>
        <end position="324"/>
    </location>
</feature>
<dbReference type="EMBL" id="CP060825">
    <property type="protein sequence ID" value="QNP63527.1"/>
    <property type="molecule type" value="Genomic_DNA"/>
</dbReference>
<protein>
    <submittedName>
        <fullName evidence="10">RDD family protein</fullName>
    </submittedName>
</protein>
<feature type="region of interest" description="Disordered" evidence="6">
    <location>
        <begin position="1"/>
        <end position="378"/>
    </location>
</feature>
<feature type="transmembrane region" description="Helical" evidence="7">
    <location>
        <begin position="509"/>
        <end position="530"/>
    </location>
</feature>
<dbReference type="Proteomes" id="UP000516230">
    <property type="component" value="Chromosome"/>
</dbReference>
<keyword evidence="5 7" id="KW-0472">Membrane</keyword>
<evidence type="ECO:0000259" key="8">
    <source>
        <dbReference type="Pfam" id="PF06271"/>
    </source>
</evidence>
<evidence type="ECO:0000256" key="2">
    <source>
        <dbReference type="ARBA" id="ARBA00022475"/>
    </source>
</evidence>
<feature type="compositionally biased region" description="Pro residues" evidence="6">
    <location>
        <begin position="96"/>
        <end position="105"/>
    </location>
</feature>
<dbReference type="GO" id="GO:0005886">
    <property type="term" value="C:plasma membrane"/>
    <property type="evidence" value="ECO:0007669"/>
    <property type="project" value="UniProtKB-SubCell"/>
</dbReference>
<dbReference type="InterPro" id="IPR010432">
    <property type="entry name" value="RDD"/>
</dbReference>
<keyword evidence="4 7" id="KW-1133">Transmembrane helix</keyword>
<feature type="transmembrane region" description="Helical" evidence="7">
    <location>
        <begin position="446"/>
        <end position="470"/>
    </location>
</feature>